<dbReference type="SUPFAM" id="SSF53474">
    <property type="entry name" value="alpha/beta-Hydrolases"/>
    <property type="match status" value="1"/>
</dbReference>
<name>A0A238FHE5_9BASI</name>
<dbReference type="STRING" id="269621.A0A238FHE5"/>
<evidence type="ECO:0000313" key="2">
    <source>
        <dbReference type="EMBL" id="SCV70466.1"/>
    </source>
</evidence>
<gene>
    <name evidence="2" type="ORF">BQ2448_1860</name>
</gene>
<dbReference type="PRINTS" id="PR00412">
    <property type="entry name" value="EPOXHYDRLASE"/>
</dbReference>
<dbReference type="InterPro" id="IPR000073">
    <property type="entry name" value="AB_hydrolase_1"/>
</dbReference>
<dbReference type="InterPro" id="IPR000639">
    <property type="entry name" value="Epox_hydrolase-like"/>
</dbReference>
<dbReference type="Gene3D" id="3.40.50.1820">
    <property type="entry name" value="alpha/beta hydrolase"/>
    <property type="match status" value="1"/>
</dbReference>
<dbReference type="Proteomes" id="UP000198372">
    <property type="component" value="Unassembled WGS sequence"/>
</dbReference>
<dbReference type="AlphaFoldDB" id="A0A238FHE5"/>
<dbReference type="OrthoDB" id="411064at2759"/>
<proteinExistence type="predicted"/>
<evidence type="ECO:0000313" key="3">
    <source>
        <dbReference type="Proteomes" id="UP000198372"/>
    </source>
</evidence>
<dbReference type="GO" id="GO:0046464">
    <property type="term" value="P:acylglycerol catabolic process"/>
    <property type="evidence" value="ECO:0007669"/>
    <property type="project" value="TreeGrafter"/>
</dbReference>
<keyword evidence="3" id="KW-1185">Reference proteome</keyword>
<dbReference type="GO" id="GO:0047372">
    <property type="term" value="F:monoacylglycerol lipase activity"/>
    <property type="evidence" value="ECO:0007669"/>
    <property type="project" value="TreeGrafter"/>
</dbReference>
<dbReference type="PANTHER" id="PTHR43798:SF5">
    <property type="entry name" value="MONOACYLGLYCEROL LIPASE ABHD6"/>
    <property type="match status" value="1"/>
</dbReference>
<protein>
    <submittedName>
        <fullName evidence="2">BQ2448_1860 protein</fullName>
    </submittedName>
</protein>
<dbReference type="InterPro" id="IPR029058">
    <property type="entry name" value="AB_hydrolase_fold"/>
</dbReference>
<sequence length="278" mass="29803">MLDLGVVTLFVSVIDGPTCDAPTLFFLHGLGSSHTFYDTMLSQCSPPLQTRFRLISYDFNGHGLSLFQPPLSIDSMADDLRDVMDRYGVESAHGIVAHSMSALVATTFASKWPERVDKLVLLGPMSALSDSTKSAMLQRAATVSSFGLSPIVSKIAESATSSRTKQNSPLTLSLIRALVLGTNPRAYAAACEALASAQDPDYAKIRADTLVIRGEEDYLSDGKVIDAIVGKINAQGSTDGERKMASPASKVVLEGVGHWIAVEDPHQVAQELSKWFGI</sequence>
<feature type="domain" description="AB hydrolase-1" evidence="1">
    <location>
        <begin position="22"/>
        <end position="145"/>
    </location>
</feature>
<dbReference type="PRINTS" id="PR00111">
    <property type="entry name" value="ABHYDROLASE"/>
</dbReference>
<dbReference type="Pfam" id="PF00561">
    <property type="entry name" value="Abhydrolase_1"/>
    <property type="match status" value="1"/>
</dbReference>
<evidence type="ECO:0000259" key="1">
    <source>
        <dbReference type="Pfam" id="PF00561"/>
    </source>
</evidence>
<dbReference type="GO" id="GO:0016020">
    <property type="term" value="C:membrane"/>
    <property type="evidence" value="ECO:0007669"/>
    <property type="project" value="TreeGrafter"/>
</dbReference>
<accession>A0A238FHE5</accession>
<dbReference type="PANTHER" id="PTHR43798">
    <property type="entry name" value="MONOACYLGLYCEROL LIPASE"/>
    <property type="match status" value="1"/>
</dbReference>
<dbReference type="InterPro" id="IPR050266">
    <property type="entry name" value="AB_hydrolase_sf"/>
</dbReference>
<organism evidence="2 3">
    <name type="scientific">Microbotryum intermedium</name>
    <dbReference type="NCBI Taxonomy" id="269621"/>
    <lineage>
        <taxon>Eukaryota</taxon>
        <taxon>Fungi</taxon>
        <taxon>Dikarya</taxon>
        <taxon>Basidiomycota</taxon>
        <taxon>Pucciniomycotina</taxon>
        <taxon>Microbotryomycetes</taxon>
        <taxon>Microbotryales</taxon>
        <taxon>Microbotryaceae</taxon>
        <taxon>Microbotryum</taxon>
    </lineage>
</organism>
<dbReference type="EMBL" id="FMSP01000005">
    <property type="protein sequence ID" value="SCV70466.1"/>
    <property type="molecule type" value="Genomic_DNA"/>
</dbReference>
<reference evidence="3" key="1">
    <citation type="submission" date="2016-09" db="EMBL/GenBank/DDBJ databases">
        <authorList>
            <person name="Jeantristanb JTB J.-T."/>
            <person name="Ricardo R."/>
        </authorList>
    </citation>
    <scope>NUCLEOTIDE SEQUENCE [LARGE SCALE GENOMIC DNA]</scope>
</reference>